<organism evidence="2 3">
    <name type="scientific">Caulochytrium protostelioides</name>
    <dbReference type="NCBI Taxonomy" id="1555241"/>
    <lineage>
        <taxon>Eukaryota</taxon>
        <taxon>Fungi</taxon>
        <taxon>Fungi incertae sedis</taxon>
        <taxon>Chytridiomycota</taxon>
        <taxon>Chytridiomycota incertae sedis</taxon>
        <taxon>Chytridiomycetes</taxon>
        <taxon>Caulochytriales</taxon>
        <taxon>Caulochytriaceae</taxon>
        <taxon>Caulochytrium</taxon>
    </lineage>
</organism>
<dbReference type="InterPro" id="IPR029062">
    <property type="entry name" value="Class_I_gatase-like"/>
</dbReference>
<dbReference type="STRING" id="1555241.A0A4P9XA81"/>
<keyword evidence="1" id="KW-0732">Signal</keyword>
<protein>
    <recommendedName>
        <fullName evidence="4">Gingipain domain-containing protein</fullName>
    </recommendedName>
</protein>
<sequence>MGLLTDLLQFVVGLLGLTASVKTVLSPYSPRQYEDIYTLVGATASSPTVSDTSVKAAWSLLSRYASPADTDAVALLVPNSLTDTNWLGIAHNLKAFGIPFYYTTALATATQSPVVILYTGFSGTVSTSDANSLSSFVNRGGNLITFSNVPSSLSTIFGVTSVNNTAVSTKRSALQFLSSAAAKVDPSAVDVDWTDWPAESTFSIWSNVTQSSLKHWGYQLTTSAPATPLAQYWIYQSNTTSINDTSTSRYAATVKKTGTGSAYAFGVNLGDFYFRQIDQQSYSAPYYVGKYYPGIDLITRRIKHIYRNAAQNKWFNLAQVPYNKGLLFLTTADIDTSVSIVHGVGMAAAAYSQGAAMNFFHETKYVSDVYEQAFHQLALPYLRQLAGFPRHADGTSYVEIGSHSVSHSPNVESFGLGSPQVSYQKGKNTTTKGYAPFIDLCSDSAATSTVIECVVPNPLKPSAYYTYGGSTYGEAKISQFLLNRVLSPFNRTVTAYRPGHLYWHNALSQVLAAHGFKAQSAGAANQFMTHQPIHTTHNRENFQELDLYEWPLSFSDGDGNMSSSYFPGSDLQKQYEVTTKIARTGGQYTLLIHPSDIMIDKIQFQLAFHQLVKPFSWMANITGANEYWRTRDLTNISQTYASTTKATLSVQVPGRVNGLTIQVPFTWTLSSLPSGITGCQAPTSYDNRSSAIVINAARSGTYDIPFTRSTSSATLTKASVLSNMQCATDLYQPVVPSCVPWDVRIIDFQDLWFYYKAYNSFILDTESENLAYNYTADGRANFTTPDASTGSLGTRNYWYTDIAQFTANLTLYTHLVFQVDMPTNSNFLVQLSSNDTTTNTRLPSKTFLNVNDYVVPNGFNKTVSIPFADFQGQALETVVTITFSNFWPPATSFYIDNVKVSRRCQTVPDDETGSGLAIDSLYDVDRFASSINDLGGWTGDDDTMASLTLPVMNMLQLLPNNTAESYYFNRVAPGSSQTLDASAFTNLELVMAAPAAGATFEISLISGSATGPSANVSSSTIATLAANQATRLIIPLTRFTGIDLTRLYVVRLQKFSVVGQTWTMQYLSFTPGVGVPLGNTTCATPPGTVINNHCNAIQYSKSINELGLLTSDDFSAADYHQVGKGVVGLTPKAGAYWYTVVGTSAAPFDATQGDTATALQIGLRAPPGSSFTIVFKQCSTSSSCVATSTVSTASSLFLVFDGTWQTLIVPFASVQELLPKSLISVTLSGFTNYAEHQLSYVSFVSGSAMTPSVCPTCTGVVVNTWCRQGAALGMNRLGGTDSDDSTLIASTITPNGRLQLTPKTGSYYYNLLSATSGGTYSAGTNNALQLSVRAPAGARFTIKILTTVPNLNDPIATFAISTSELGITFDGTALSTVTVPFYKFPIIDATKLYSITLEGFSPLGATYDLGCISFTQVVVPSNLCTACTGTAVLDYCVHPVVNQNALGAPASDDGSGVAVASIVNGVATFVPSNADAYWYTFVSASADTCFSASSFTTLTLKVGAPARSHFNVSLRSKSGTCTAGDLTNSVSVSTAEYATFTGVDNLQTFTIPLTAFTGSGNVYAGALHSVALSEFSEADGQAAYAIACISFSKTTQQRRMVLRSEL</sequence>
<dbReference type="Gene3D" id="3.20.20.370">
    <property type="entry name" value="Glycoside hydrolase/deacetylase"/>
    <property type="match status" value="1"/>
</dbReference>
<feature type="chain" id="PRO_5020946637" description="Gingipain domain-containing protein" evidence="1">
    <location>
        <begin position="24"/>
        <end position="1606"/>
    </location>
</feature>
<dbReference type="OrthoDB" id="2107553at2759"/>
<dbReference type="Gene3D" id="3.40.50.880">
    <property type="match status" value="1"/>
</dbReference>
<proteinExistence type="predicted"/>
<accession>A0A4P9XA81</accession>
<evidence type="ECO:0000256" key="1">
    <source>
        <dbReference type="SAM" id="SignalP"/>
    </source>
</evidence>
<reference evidence="3" key="1">
    <citation type="journal article" date="2018" name="Nat. Microbiol.">
        <title>Leveraging single-cell genomics to expand the fungal tree of life.</title>
        <authorList>
            <person name="Ahrendt S.R."/>
            <person name="Quandt C.A."/>
            <person name="Ciobanu D."/>
            <person name="Clum A."/>
            <person name="Salamov A."/>
            <person name="Andreopoulos B."/>
            <person name="Cheng J.F."/>
            <person name="Woyke T."/>
            <person name="Pelin A."/>
            <person name="Henrissat B."/>
            <person name="Reynolds N.K."/>
            <person name="Benny G.L."/>
            <person name="Smith M.E."/>
            <person name="James T.Y."/>
            <person name="Grigoriev I.V."/>
        </authorList>
    </citation>
    <scope>NUCLEOTIDE SEQUENCE [LARGE SCALE GENOMIC DNA]</scope>
    <source>
        <strain evidence="3">ATCC 52028</strain>
    </source>
</reference>
<dbReference type="Gene3D" id="2.60.120.430">
    <property type="entry name" value="Galactose-binding lectin"/>
    <property type="match status" value="2"/>
</dbReference>
<gene>
    <name evidence="2" type="ORF">CXG81DRAFT_11290</name>
</gene>
<evidence type="ECO:0000313" key="3">
    <source>
        <dbReference type="Proteomes" id="UP000274922"/>
    </source>
</evidence>
<dbReference type="EMBL" id="ML014154">
    <property type="protein sequence ID" value="RKP02020.1"/>
    <property type="molecule type" value="Genomic_DNA"/>
</dbReference>
<dbReference type="Proteomes" id="UP000274922">
    <property type="component" value="Unassembled WGS sequence"/>
</dbReference>
<evidence type="ECO:0000313" key="2">
    <source>
        <dbReference type="EMBL" id="RKP02020.1"/>
    </source>
</evidence>
<name>A0A4P9XA81_9FUNG</name>
<feature type="signal peptide" evidence="1">
    <location>
        <begin position="1"/>
        <end position="23"/>
    </location>
</feature>
<keyword evidence="3" id="KW-1185">Reference proteome</keyword>
<evidence type="ECO:0008006" key="4">
    <source>
        <dbReference type="Google" id="ProtNLM"/>
    </source>
</evidence>